<feature type="signal peptide" evidence="1">
    <location>
        <begin position="1"/>
        <end position="19"/>
    </location>
</feature>
<protein>
    <submittedName>
        <fullName evidence="2">Uncharacterized protein</fullName>
    </submittedName>
</protein>
<evidence type="ECO:0000313" key="2">
    <source>
        <dbReference type="EMBL" id="KAL3758040.1"/>
    </source>
</evidence>
<keyword evidence="1" id="KW-0732">Signal</keyword>
<reference evidence="2 3" key="1">
    <citation type="submission" date="2024-10" db="EMBL/GenBank/DDBJ databases">
        <title>Updated reference genomes for cyclostephanoid diatoms.</title>
        <authorList>
            <person name="Roberts W.R."/>
            <person name="Alverson A.J."/>
        </authorList>
    </citation>
    <scope>NUCLEOTIDE SEQUENCE [LARGE SCALE GENOMIC DNA]</scope>
    <source>
        <strain evidence="2 3">AJA232-27</strain>
    </source>
</reference>
<evidence type="ECO:0000256" key="1">
    <source>
        <dbReference type="SAM" id="SignalP"/>
    </source>
</evidence>
<keyword evidence="3" id="KW-1185">Reference proteome</keyword>
<organism evidence="2 3">
    <name type="scientific">Discostella pseudostelligera</name>
    <dbReference type="NCBI Taxonomy" id="259834"/>
    <lineage>
        <taxon>Eukaryota</taxon>
        <taxon>Sar</taxon>
        <taxon>Stramenopiles</taxon>
        <taxon>Ochrophyta</taxon>
        <taxon>Bacillariophyta</taxon>
        <taxon>Coscinodiscophyceae</taxon>
        <taxon>Thalassiosirophycidae</taxon>
        <taxon>Stephanodiscales</taxon>
        <taxon>Stephanodiscaceae</taxon>
        <taxon>Discostella</taxon>
    </lineage>
</organism>
<comment type="caution">
    <text evidence="2">The sequence shown here is derived from an EMBL/GenBank/DDBJ whole genome shotgun (WGS) entry which is preliminary data.</text>
</comment>
<gene>
    <name evidence="2" type="ORF">ACHAWU_004431</name>
</gene>
<accession>A0ABD3MBZ4</accession>
<name>A0ABD3MBZ4_9STRA</name>
<dbReference type="AlphaFoldDB" id="A0ABD3MBZ4"/>
<dbReference type="EMBL" id="JALLBG020000243">
    <property type="protein sequence ID" value="KAL3758040.1"/>
    <property type="molecule type" value="Genomic_DNA"/>
</dbReference>
<dbReference type="Proteomes" id="UP001530293">
    <property type="component" value="Unassembled WGS sequence"/>
</dbReference>
<feature type="chain" id="PRO_5044828517" evidence="1">
    <location>
        <begin position="20"/>
        <end position="203"/>
    </location>
</feature>
<sequence>MKTIYGFLTPAFLATAVSGSSSTSLEEAAAAAIKWEGRGSFRNIHAARRLGPPGGSGSAGTSTPFTCTSASPQYDLPQIGDLGTTTRASIDGKIDQVGDGLLDSTFGWNGYEYLGFTKMLLYNGGKNKDSATPAIGNATIGYDCSTSKLCVAAYLSNQTYFEGNDCKVVESDGSSWVSIGTGENKYKGVTYVKFPGTDRTIGK</sequence>
<proteinExistence type="predicted"/>
<evidence type="ECO:0000313" key="3">
    <source>
        <dbReference type="Proteomes" id="UP001530293"/>
    </source>
</evidence>